<feature type="compositionally biased region" description="Basic residues" evidence="5">
    <location>
        <begin position="378"/>
        <end position="388"/>
    </location>
</feature>
<keyword evidence="3" id="KW-0539">Nucleus</keyword>
<feature type="compositionally biased region" description="Basic and acidic residues" evidence="5">
    <location>
        <begin position="149"/>
        <end position="158"/>
    </location>
</feature>
<evidence type="ECO:0000256" key="4">
    <source>
        <dbReference type="SAM" id="Coils"/>
    </source>
</evidence>
<reference evidence="6 7" key="1">
    <citation type="journal article" date="2018" name="Mol. Biol. Evol.">
        <title>Broad Genomic Sampling Reveals a Smut Pathogenic Ancestry of the Fungal Clade Ustilaginomycotina.</title>
        <authorList>
            <person name="Kijpornyongpan T."/>
            <person name="Mondo S.J."/>
            <person name="Barry K."/>
            <person name="Sandor L."/>
            <person name="Lee J."/>
            <person name="Lipzen A."/>
            <person name="Pangilinan J."/>
            <person name="LaButti K."/>
            <person name="Hainaut M."/>
            <person name="Henrissat B."/>
            <person name="Grigoriev I.V."/>
            <person name="Spatafora J.W."/>
            <person name="Aime M.C."/>
        </authorList>
    </citation>
    <scope>NUCLEOTIDE SEQUENCE [LARGE SCALE GENOMIC DNA]</scope>
    <source>
        <strain evidence="6 7">MCA 3882</strain>
    </source>
</reference>
<evidence type="ECO:0000256" key="1">
    <source>
        <dbReference type="ARBA" id="ARBA00004123"/>
    </source>
</evidence>
<accession>A0A316V7C0</accession>
<dbReference type="OrthoDB" id="5627at2759"/>
<dbReference type="InParanoid" id="A0A316V7C0"/>
<dbReference type="GO" id="GO:0000398">
    <property type="term" value="P:mRNA splicing, via spliceosome"/>
    <property type="evidence" value="ECO:0007669"/>
    <property type="project" value="TreeGrafter"/>
</dbReference>
<name>A0A316V7C0_9BASI</name>
<evidence type="ECO:0000256" key="3">
    <source>
        <dbReference type="ARBA" id="ARBA00023242"/>
    </source>
</evidence>
<dbReference type="PANTHER" id="PTHR13486:SF2">
    <property type="entry name" value="SPLICING FACTOR C9ORF78"/>
    <property type="match status" value="1"/>
</dbReference>
<dbReference type="PANTHER" id="PTHR13486">
    <property type="entry name" value="TELOMERE LENGTH AND SILENCING PROTEIN 1 TLS1 FAMILY MEMBER"/>
    <property type="match status" value="1"/>
</dbReference>
<dbReference type="AlphaFoldDB" id="A0A316V7C0"/>
<dbReference type="EMBL" id="KZ819604">
    <property type="protein sequence ID" value="PWN33509.1"/>
    <property type="molecule type" value="Genomic_DNA"/>
</dbReference>
<feature type="compositionally biased region" description="Basic and acidic residues" evidence="5">
    <location>
        <begin position="96"/>
        <end position="116"/>
    </location>
</feature>
<evidence type="ECO:0008006" key="8">
    <source>
        <dbReference type="Google" id="ProtNLM"/>
    </source>
</evidence>
<comment type="subcellular location">
    <subcellularLocation>
        <location evidence="1">Nucleus</location>
    </subcellularLocation>
</comment>
<evidence type="ECO:0000256" key="5">
    <source>
        <dbReference type="SAM" id="MobiDB-lite"/>
    </source>
</evidence>
<feature type="region of interest" description="Disordered" evidence="5">
    <location>
        <begin position="1"/>
        <end position="54"/>
    </location>
</feature>
<evidence type="ECO:0000313" key="6">
    <source>
        <dbReference type="EMBL" id="PWN33509.1"/>
    </source>
</evidence>
<organism evidence="6 7">
    <name type="scientific">Meira miltonrushii</name>
    <dbReference type="NCBI Taxonomy" id="1280837"/>
    <lineage>
        <taxon>Eukaryota</taxon>
        <taxon>Fungi</taxon>
        <taxon>Dikarya</taxon>
        <taxon>Basidiomycota</taxon>
        <taxon>Ustilaginomycotina</taxon>
        <taxon>Exobasidiomycetes</taxon>
        <taxon>Exobasidiales</taxon>
        <taxon>Brachybasidiaceae</taxon>
        <taxon>Meira</taxon>
    </lineage>
</organism>
<protein>
    <recommendedName>
        <fullName evidence="8">Hepatocellular carcinoma-associated antigen 59-domain-containing protein</fullName>
    </recommendedName>
</protein>
<dbReference type="Proteomes" id="UP000245771">
    <property type="component" value="Unassembled WGS sequence"/>
</dbReference>
<evidence type="ECO:0000313" key="7">
    <source>
        <dbReference type="Proteomes" id="UP000245771"/>
    </source>
</evidence>
<dbReference type="RefSeq" id="XP_025353811.1">
    <property type="nucleotide sequence ID" value="XM_025502592.1"/>
</dbReference>
<dbReference type="InterPro" id="IPR010756">
    <property type="entry name" value="Tls1-like"/>
</dbReference>
<dbReference type="GeneID" id="37024373"/>
<keyword evidence="4" id="KW-0175">Coiled coil</keyword>
<evidence type="ECO:0000256" key="2">
    <source>
        <dbReference type="ARBA" id="ARBA00007643"/>
    </source>
</evidence>
<dbReference type="Pfam" id="PF07052">
    <property type="entry name" value="Hep_59"/>
    <property type="match status" value="1"/>
</dbReference>
<gene>
    <name evidence="6" type="ORF">FA14DRAFT_62942</name>
</gene>
<comment type="similarity">
    <text evidence="2">Belongs to the TLS1 family.</text>
</comment>
<keyword evidence="7" id="KW-1185">Reference proteome</keyword>
<dbReference type="STRING" id="1280837.A0A316V7C0"/>
<feature type="coiled-coil region" evidence="4">
    <location>
        <begin position="289"/>
        <end position="316"/>
    </location>
</feature>
<proteinExistence type="inferred from homology"/>
<sequence>MMSDHDEAEAGPSIVPLFKKKKGGAGRISKPISRKNGDDTNQITGEVKDIDAEDDEERVALDDLIALRSMRTKPQGIDLERLNKGELKKKKKKKRKDDDKPDTAKTDEDRWAEQMRKGGLVSRDALQADRASGGNTKKSHSSDDEDGDEKSSAPRLLKENNFQGETGTVDVDKHMMAYIEEEMKKRRQGQRMDAAVEAAINAKDTSNGSFNSAEDELYKVAEKYKAIQQSAKDAIAQAKGNINATSSASKYADAMQALAAPIPDEEKDEGNASLSTSMLTGVPEVDLGMEVRMRNIEATERAKREMEEARARQRNGMVTLEDDADFAAARFFRHNTRVQSDAEQIALEKANEDDQQQQPMAEHRKRPTASDAAAVDRFKKRQRNQLKR</sequence>
<feature type="region of interest" description="Disordered" evidence="5">
    <location>
        <begin position="348"/>
        <end position="388"/>
    </location>
</feature>
<dbReference type="GO" id="GO:0005681">
    <property type="term" value="C:spliceosomal complex"/>
    <property type="evidence" value="ECO:0007669"/>
    <property type="project" value="TreeGrafter"/>
</dbReference>
<feature type="region of interest" description="Disordered" evidence="5">
    <location>
        <begin position="68"/>
        <end position="169"/>
    </location>
</feature>
<feature type="region of interest" description="Disordered" evidence="5">
    <location>
        <begin position="260"/>
        <end position="279"/>
    </location>
</feature>